<accession>A0ABY6BCG9</accession>
<keyword evidence="1" id="KW-1133">Transmembrane helix</keyword>
<evidence type="ECO:0000313" key="4">
    <source>
        <dbReference type="Proteomes" id="UP001064632"/>
    </source>
</evidence>
<evidence type="ECO:0000259" key="2">
    <source>
        <dbReference type="Pfam" id="PF13796"/>
    </source>
</evidence>
<keyword evidence="4" id="KW-1185">Reference proteome</keyword>
<keyword evidence="1" id="KW-0472">Membrane</keyword>
<feature type="transmembrane region" description="Helical" evidence="1">
    <location>
        <begin position="261"/>
        <end position="282"/>
    </location>
</feature>
<organism evidence="3 4">
    <name type="scientific">Tahibacter amnicola</name>
    <dbReference type="NCBI Taxonomy" id="2976241"/>
    <lineage>
        <taxon>Bacteria</taxon>
        <taxon>Pseudomonadati</taxon>
        <taxon>Pseudomonadota</taxon>
        <taxon>Gammaproteobacteria</taxon>
        <taxon>Lysobacterales</taxon>
        <taxon>Rhodanobacteraceae</taxon>
        <taxon>Tahibacter</taxon>
    </lineage>
</organism>
<dbReference type="EMBL" id="CP104694">
    <property type="protein sequence ID" value="UXI66883.1"/>
    <property type="molecule type" value="Genomic_DNA"/>
</dbReference>
<dbReference type="RefSeq" id="WP_261693863.1">
    <property type="nucleotide sequence ID" value="NZ_CP104694.1"/>
</dbReference>
<gene>
    <name evidence="3" type="ORF">N4264_19300</name>
</gene>
<feature type="transmembrane region" description="Helical" evidence="1">
    <location>
        <begin position="107"/>
        <end position="127"/>
    </location>
</feature>
<reference evidence="3" key="1">
    <citation type="submission" date="2022-09" db="EMBL/GenBank/DDBJ databases">
        <title>Tahibacter sp. nov., isolated from a fresh water.</title>
        <authorList>
            <person name="Baek J.H."/>
            <person name="Lee J.K."/>
            <person name="Kim J.M."/>
            <person name="Jeon C.O."/>
        </authorList>
    </citation>
    <scope>NUCLEOTIDE SEQUENCE</scope>
    <source>
        <strain evidence="3">W38</strain>
    </source>
</reference>
<feature type="transmembrane region" description="Helical" evidence="1">
    <location>
        <begin position="133"/>
        <end position="155"/>
    </location>
</feature>
<evidence type="ECO:0000313" key="3">
    <source>
        <dbReference type="EMBL" id="UXI66883.1"/>
    </source>
</evidence>
<dbReference type="Proteomes" id="UP001064632">
    <property type="component" value="Chromosome"/>
</dbReference>
<sequence length="297" mass="32990">MSQSMPRTINEYLEQLRYALRSEDPALIQDALYDAEDHLRSEFAENPNVPPAELLARIASSYGAPDEVADIYRDKERVVQSALKPPAPPVRTSALAKFFGVAADPRAWAATIYMLMAMPLGIFYFTWAVTGLSLSLGMMILVIGLPLTVLFLATVRVISLVEGRLVEVMLGERMPRRPIYAQRGLTLVERVKQLFTDTRTWTTLFYMTLMMPLGIVYFTTAVVGFTLGASLFLNPIVSLFWDIGLLNIDGEVFNLPLVLQPLQMILGIVLLFAMLHLARGVAKVQGAFAKHLLVQAG</sequence>
<protein>
    <submittedName>
        <fullName evidence="3">Sensor domain-containing protein</fullName>
    </submittedName>
</protein>
<dbReference type="InterPro" id="IPR025828">
    <property type="entry name" value="Put_sensor_dom"/>
</dbReference>
<feature type="transmembrane region" description="Helical" evidence="1">
    <location>
        <begin position="215"/>
        <end position="241"/>
    </location>
</feature>
<feature type="domain" description="Putative sensor" evidence="2">
    <location>
        <begin position="113"/>
        <end position="293"/>
    </location>
</feature>
<name>A0ABY6BCG9_9GAMM</name>
<evidence type="ECO:0000256" key="1">
    <source>
        <dbReference type="SAM" id="Phobius"/>
    </source>
</evidence>
<dbReference type="Pfam" id="PF13796">
    <property type="entry name" value="Sensor"/>
    <property type="match status" value="1"/>
</dbReference>
<keyword evidence="1" id="KW-0812">Transmembrane</keyword>
<proteinExistence type="predicted"/>